<dbReference type="GO" id="GO:0016747">
    <property type="term" value="F:acyltransferase activity, transferring groups other than amino-acyl groups"/>
    <property type="evidence" value="ECO:0007669"/>
    <property type="project" value="InterPro"/>
</dbReference>
<reference evidence="6 7" key="1">
    <citation type="submission" date="2018-03" db="EMBL/GenBank/DDBJ databases">
        <title>The ancient ancestry and fast evolution of plastids.</title>
        <authorList>
            <person name="Moore K.R."/>
            <person name="Magnabosco C."/>
            <person name="Momper L."/>
            <person name="Gold D.A."/>
            <person name="Bosak T."/>
            <person name="Fournier G.P."/>
        </authorList>
    </citation>
    <scope>NUCLEOTIDE SEQUENCE [LARGE SCALE GENOMIC DNA]</scope>
    <source>
        <strain evidence="6 7">CCALA 037</strain>
    </source>
</reference>
<feature type="active site" description="Acyl-thioester intermediate" evidence="3">
    <location>
        <position position="161"/>
    </location>
</feature>
<dbReference type="SUPFAM" id="SSF53901">
    <property type="entry name" value="Thiolase-like"/>
    <property type="match status" value="1"/>
</dbReference>
<dbReference type="Gene3D" id="3.40.47.10">
    <property type="match status" value="2"/>
</dbReference>
<dbReference type="PANTHER" id="PTHR11877:SF46">
    <property type="entry name" value="TYPE III POLYKETIDE SYNTHASE A"/>
    <property type="match status" value="1"/>
</dbReference>
<dbReference type="Pfam" id="PF00195">
    <property type="entry name" value="Chal_sti_synt_N"/>
    <property type="match status" value="1"/>
</dbReference>
<dbReference type="PIRSF" id="PIRSF000451">
    <property type="entry name" value="PKS_III"/>
    <property type="match status" value="1"/>
</dbReference>
<protein>
    <submittedName>
        <fullName evidence="6">Naringenin-chalcone synthase</fullName>
    </submittedName>
</protein>
<dbReference type="GO" id="GO:0030639">
    <property type="term" value="P:polyketide biosynthetic process"/>
    <property type="evidence" value="ECO:0007669"/>
    <property type="project" value="TreeGrafter"/>
</dbReference>
<dbReference type="EMBL" id="PVWO01000229">
    <property type="protein sequence ID" value="PSB54841.1"/>
    <property type="molecule type" value="Genomic_DNA"/>
</dbReference>
<evidence type="ECO:0000256" key="3">
    <source>
        <dbReference type="PIRSR" id="PIRSR000451-1"/>
    </source>
</evidence>
<feature type="domain" description="Chalcone/stilbene synthase N-terminal" evidence="4">
    <location>
        <begin position="9"/>
        <end position="221"/>
    </location>
</feature>
<dbReference type="RefSeq" id="WP_106307255.1">
    <property type="nucleotide sequence ID" value="NZ_PVWO01000229.1"/>
</dbReference>
<dbReference type="PANTHER" id="PTHR11877">
    <property type="entry name" value="HYDROXYMETHYLGLUTARYL-COA SYNTHASE"/>
    <property type="match status" value="1"/>
</dbReference>
<evidence type="ECO:0000256" key="1">
    <source>
        <dbReference type="ARBA" id="ARBA00005531"/>
    </source>
</evidence>
<dbReference type="CDD" id="cd00831">
    <property type="entry name" value="CHS_like"/>
    <property type="match status" value="1"/>
</dbReference>
<dbReference type="InterPro" id="IPR012328">
    <property type="entry name" value="Chalcone/stilbene_synt_C"/>
</dbReference>
<dbReference type="OrthoDB" id="9786288at2"/>
<feature type="domain" description="Chalcone/stilbene synthase C-terminal" evidence="5">
    <location>
        <begin position="242"/>
        <end position="379"/>
    </location>
</feature>
<evidence type="ECO:0000313" key="6">
    <source>
        <dbReference type="EMBL" id="PSB54841.1"/>
    </source>
</evidence>
<dbReference type="Proteomes" id="UP000238937">
    <property type="component" value="Unassembled WGS sequence"/>
</dbReference>
<evidence type="ECO:0000259" key="5">
    <source>
        <dbReference type="Pfam" id="PF02797"/>
    </source>
</evidence>
<proteinExistence type="inferred from homology"/>
<dbReference type="InterPro" id="IPR001099">
    <property type="entry name" value="Chalcone/stilbene_synt_N"/>
</dbReference>
<dbReference type="InterPro" id="IPR011141">
    <property type="entry name" value="Polyketide_synthase_type-III"/>
</dbReference>
<comment type="caution">
    <text evidence="6">The sequence shown here is derived from an EMBL/GenBank/DDBJ whole genome shotgun (WGS) entry which is preliminary data.</text>
</comment>
<comment type="similarity">
    <text evidence="1">Belongs to the thiolase-like superfamily. Chalcone/stilbene synthases family.</text>
</comment>
<dbReference type="AlphaFoldDB" id="A0A2T1GBY5"/>
<gene>
    <name evidence="6" type="ORF">C7B77_16890</name>
</gene>
<evidence type="ECO:0000256" key="2">
    <source>
        <dbReference type="ARBA" id="ARBA00022679"/>
    </source>
</evidence>
<keyword evidence="2" id="KW-0808">Transferase</keyword>
<dbReference type="Pfam" id="PF02797">
    <property type="entry name" value="Chal_sti_synt_C"/>
    <property type="match status" value="1"/>
</dbReference>
<dbReference type="InterPro" id="IPR016039">
    <property type="entry name" value="Thiolase-like"/>
</dbReference>
<accession>A0A2T1GBY5</accession>
<keyword evidence="7" id="KW-1185">Reference proteome</keyword>
<sequence length="382" mass="42115">MSNQFLPIVESIATGTPQHTVYQTDAAKFVSELYGVGQHQERIEKIYKNTRIETRHLALDLLTDEVVDFCRQPGNIKQRMDLYAEHAIPLATKVASKALAIATARNRQERPTDTTKIEDEIGLIVFVTSTGFLAPGVDTKVIEHLGLRRNIARIPVNFMGCAAAITGLRVACDYLRAYPHSKALMVCLELSSVNSSFGDNLNDIIIHSIFGDGCAAVVLGARDEANIAAANRLVIRDNFSYLVEDTADGIVLDVQDNGITCQLSPQLPGYIEAGVDPIITNFLSEHQLAKADIDLWVVHPGGTRIIEKVQRSLGLRDEQVDDSWEILREYGNVLSCAVLFTIERMLIRLDSSNNFDPLEPLTGLAFSFSPGVGIEGILFEKY</sequence>
<evidence type="ECO:0000313" key="7">
    <source>
        <dbReference type="Proteomes" id="UP000238937"/>
    </source>
</evidence>
<evidence type="ECO:0000259" key="4">
    <source>
        <dbReference type="Pfam" id="PF00195"/>
    </source>
</evidence>
<name>A0A2T1GBY5_9CYAN</name>
<organism evidence="6 7">
    <name type="scientific">Chamaesiphon polymorphus CCALA 037</name>
    <dbReference type="NCBI Taxonomy" id="2107692"/>
    <lineage>
        <taxon>Bacteria</taxon>
        <taxon>Bacillati</taxon>
        <taxon>Cyanobacteriota</taxon>
        <taxon>Cyanophyceae</taxon>
        <taxon>Gomontiellales</taxon>
        <taxon>Chamaesiphonaceae</taxon>
        <taxon>Chamaesiphon</taxon>
    </lineage>
</organism>